<evidence type="ECO:0000313" key="1">
    <source>
        <dbReference type="EMBL" id="SFC86333.1"/>
    </source>
</evidence>
<organism evidence="1 2">
    <name type="scientific">Pragia fontium DSM 5563 = ATCC 49100</name>
    <dbReference type="NCBI Taxonomy" id="1122977"/>
    <lineage>
        <taxon>Bacteria</taxon>
        <taxon>Pseudomonadati</taxon>
        <taxon>Pseudomonadota</taxon>
        <taxon>Gammaproteobacteria</taxon>
        <taxon>Enterobacterales</taxon>
        <taxon>Budviciaceae</taxon>
        <taxon>Pragia</taxon>
    </lineage>
</organism>
<dbReference type="InterPro" id="IPR020288">
    <property type="entry name" value="Sheath_initiator"/>
</dbReference>
<dbReference type="Pfam" id="PF10934">
    <property type="entry name" value="Sheath_initiator"/>
    <property type="match status" value="1"/>
</dbReference>
<dbReference type="RefSeq" id="WP_074822495.1">
    <property type="nucleotide sequence ID" value="NZ_FOLW01000005.1"/>
</dbReference>
<accession>A0AAJ5BH89</accession>
<dbReference type="AlphaFoldDB" id="A0AAJ5BH89"/>
<comment type="caution">
    <text evidence="1">The sequence shown here is derived from an EMBL/GenBank/DDBJ whole genome shotgun (WGS) entry which is preliminary data.</text>
</comment>
<proteinExistence type="predicted"/>
<gene>
    <name evidence="1" type="ORF">SAMN02745723_10523</name>
</gene>
<reference evidence="1 2" key="1">
    <citation type="submission" date="2016-10" db="EMBL/GenBank/DDBJ databases">
        <authorList>
            <person name="Varghese N."/>
            <person name="Submissions S."/>
        </authorList>
    </citation>
    <scope>NUCLEOTIDE SEQUENCE [LARGE SCALE GENOMIC DNA]</scope>
    <source>
        <strain evidence="1 2">DSM 5563</strain>
    </source>
</reference>
<dbReference type="EMBL" id="FOLW01000005">
    <property type="protein sequence ID" value="SFC86333.1"/>
    <property type="molecule type" value="Genomic_DNA"/>
</dbReference>
<dbReference type="Proteomes" id="UP000226420">
    <property type="component" value="Unassembled WGS sequence"/>
</dbReference>
<protein>
    <submittedName>
        <fullName evidence="1">Uncharacterized protein</fullName>
    </submittedName>
</protein>
<sequence length="115" mass="13756">MRVRRLDKNHDWSFGLGRFNYAQDSESIAQRVKTRLLSFKGDWVHDLEHGIPWLPHFERSFDLSRLEREIKLQILETEGVKSLDEFTMRLDPDSRQMTVSVYLTDQYDQQLIVKT</sequence>
<evidence type="ECO:0000313" key="2">
    <source>
        <dbReference type="Proteomes" id="UP000226420"/>
    </source>
</evidence>
<name>A0AAJ5BH89_9GAMM</name>